<name>A0AB40CCH1_DIOCR</name>
<dbReference type="InterPro" id="IPR027113">
    <property type="entry name" value="Transc_fact_NFYB/HAP3"/>
</dbReference>
<evidence type="ECO:0000313" key="5">
    <source>
        <dbReference type="Proteomes" id="UP001515500"/>
    </source>
</evidence>
<evidence type="ECO:0000256" key="1">
    <source>
        <dbReference type="ARBA" id="ARBA00009053"/>
    </source>
</evidence>
<keyword evidence="5" id="KW-1185">Reference proteome</keyword>
<dbReference type="Gene3D" id="1.10.20.10">
    <property type="entry name" value="Histone, subunit A"/>
    <property type="match status" value="1"/>
</dbReference>
<dbReference type="InterPro" id="IPR009072">
    <property type="entry name" value="Histone-fold"/>
</dbReference>
<dbReference type="SUPFAM" id="SSF47113">
    <property type="entry name" value="Histone-fold"/>
    <property type="match status" value="1"/>
</dbReference>
<dbReference type="AlphaFoldDB" id="A0AB40CCH1"/>
<keyword evidence="2" id="KW-0805">Transcription regulation</keyword>
<dbReference type="CDD" id="cd22907">
    <property type="entry name" value="HFD_NFYB"/>
    <property type="match status" value="1"/>
</dbReference>
<feature type="domain" description="Transcription factor CBF/NF-Y/archaeal histone" evidence="4">
    <location>
        <begin position="21"/>
        <end position="83"/>
    </location>
</feature>
<dbReference type="PRINTS" id="PR00615">
    <property type="entry name" value="CCAATSUBUNTA"/>
</dbReference>
<keyword evidence="3" id="KW-0804">Transcription</keyword>
<reference evidence="6" key="1">
    <citation type="submission" date="2025-08" db="UniProtKB">
        <authorList>
            <consortium name="RefSeq"/>
        </authorList>
    </citation>
    <scope>IDENTIFICATION</scope>
</reference>
<dbReference type="GO" id="GO:0001228">
    <property type="term" value="F:DNA-binding transcription activator activity, RNA polymerase II-specific"/>
    <property type="evidence" value="ECO:0007669"/>
    <property type="project" value="InterPro"/>
</dbReference>
<accession>A0AB40CCH1</accession>
<dbReference type="PANTHER" id="PTHR11064">
    <property type="entry name" value="CCAAT-BINDING TRANSCRIPTION FACTOR-RELATED"/>
    <property type="match status" value="1"/>
</dbReference>
<organism evidence="5 6">
    <name type="scientific">Dioscorea cayennensis subsp. rotundata</name>
    <name type="common">White Guinea yam</name>
    <name type="synonym">Dioscorea rotundata</name>
    <dbReference type="NCBI Taxonomy" id="55577"/>
    <lineage>
        <taxon>Eukaryota</taxon>
        <taxon>Viridiplantae</taxon>
        <taxon>Streptophyta</taxon>
        <taxon>Embryophyta</taxon>
        <taxon>Tracheophyta</taxon>
        <taxon>Spermatophyta</taxon>
        <taxon>Magnoliopsida</taxon>
        <taxon>Liliopsida</taxon>
        <taxon>Dioscoreales</taxon>
        <taxon>Dioscoreaceae</taxon>
        <taxon>Dioscorea</taxon>
    </lineage>
</organism>
<dbReference type="GO" id="GO:0000978">
    <property type="term" value="F:RNA polymerase II cis-regulatory region sequence-specific DNA binding"/>
    <property type="evidence" value="ECO:0007669"/>
    <property type="project" value="TreeGrafter"/>
</dbReference>
<comment type="similarity">
    <text evidence="1">Belongs to the NFYB/HAP3 subunit family.</text>
</comment>
<dbReference type="GeneID" id="120273804"/>
<dbReference type="InterPro" id="IPR003958">
    <property type="entry name" value="CBFA_NFYB_domain"/>
</dbReference>
<sequence>MAESIHINSGQGSMNGQDHLLPIANVGKIMKQALPQGAKISKEAKETMQECASEFIAFVTGEASEKCREGKRKTINGEDVICAFKTLGLDHYADAMERYLYKYREHVEKSEVERHHNKSLQIDITDELSTARRGSTSDKNENIRTFF</sequence>
<evidence type="ECO:0000313" key="6">
    <source>
        <dbReference type="RefSeq" id="XP_039136445.1"/>
    </source>
</evidence>
<dbReference type="GO" id="GO:0046982">
    <property type="term" value="F:protein heterodimerization activity"/>
    <property type="evidence" value="ECO:0007669"/>
    <property type="project" value="InterPro"/>
</dbReference>
<dbReference type="RefSeq" id="XP_039136445.1">
    <property type="nucleotide sequence ID" value="XM_039280511.1"/>
</dbReference>
<gene>
    <name evidence="6" type="primary">LOC120273804</name>
</gene>
<dbReference type="Proteomes" id="UP001515500">
    <property type="component" value="Chromosome 12"/>
</dbReference>
<evidence type="ECO:0000256" key="3">
    <source>
        <dbReference type="ARBA" id="ARBA00023163"/>
    </source>
</evidence>
<dbReference type="GO" id="GO:0016602">
    <property type="term" value="C:CCAAT-binding factor complex"/>
    <property type="evidence" value="ECO:0007669"/>
    <property type="project" value="InterPro"/>
</dbReference>
<proteinExistence type="inferred from homology"/>
<dbReference type="PANTHER" id="PTHR11064:SF149">
    <property type="entry name" value="OS01G0935100 PROTEIN"/>
    <property type="match status" value="1"/>
</dbReference>
<dbReference type="Pfam" id="PF00808">
    <property type="entry name" value="CBFD_NFYB_HMF"/>
    <property type="match status" value="1"/>
</dbReference>
<evidence type="ECO:0000259" key="4">
    <source>
        <dbReference type="Pfam" id="PF00808"/>
    </source>
</evidence>
<protein>
    <submittedName>
        <fullName evidence="6">Nuclear transcription factor Y subunit B-4-like</fullName>
    </submittedName>
</protein>
<evidence type="ECO:0000256" key="2">
    <source>
        <dbReference type="ARBA" id="ARBA00023015"/>
    </source>
</evidence>